<keyword evidence="7 11" id="KW-0406">Ion transport</keyword>
<keyword evidence="2 11" id="KW-0813">Transport</keyword>
<dbReference type="Pfam" id="PF00858">
    <property type="entry name" value="ASC"/>
    <property type="match status" value="1"/>
</dbReference>
<evidence type="ECO:0000256" key="2">
    <source>
        <dbReference type="ARBA" id="ARBA00022448"/>
    </source>
</evidence>
<evidence type="ECO:0000256" key="5">
    <source>
        <dbReference type="ARBA" id="ARBA00022989"/>
    </source>
</evidence>
<evidence type="ECO:0000256" key="8">
    <source>
        <dbReference type="ARBA" id="ARBA00023136"/>
    </source>
</evidence>
<gene>
    <name evidence="13" type="ORF">NP493_1078g01004</name>
</gene>
<evidence type="ECO:0000256" key="6">
    <source>
        <dbReference type="ARBA" id="ARBA00023053"/>
    </source>
</evidence>
<keyword evidence="8 12" id="KW-0472">Membrane</keyword>
<comment type="subcellular location">
    <subcellularLocation>
        <location evidence="1">Membrane</location>
        <topology evidence="1">Multi-pass membrane protein</topology>
    </subcellularLocation>
</comment>
<keyword evidence="6" id="KW-0915">Sodium</keyword>
<dbReference type="GO" id="GO:0005886">
    <property type="term" value="C:plasma membrane"/>
    <property type="evidence" value="ECO:0007669"/>
    <property type="project" value="TreeGrafter"/>
</dbReference>
<dbReference type="GO" id="GO:0015280">
    <property type="term" value="F:ligand-gated sodium channel activity"/>
    <property type="evidence" value="ECO:0007669"/>
    <property type="project" value="TreeGrafter"/>
</dbReference>
<dbReference type="PANTHER" id="PTHR11690:SF248">
    <property type="entry name" value="PICKPOCKET 17, ISOFORM A"/>
    <property type="match status" value="1"/>
</dbReference>
<evidence type="ECO:0000256" key="11">
    <source>
        <dbReference type="RuleBase" id="RU000679"/>
    </source>
</evidence>
<sequence length="237" mass="27108">MSVDAETAERADSCVEKKKTGALWRLMKEKALETGVQGVPNIARTRDTVRRAFWILVVFAGTVLMTWQVTVSFMKFYTYPVKTQILYKSAGQVEFPAVTICNLNPLRVSQVCDDGMMSGFIKKYTPKDKSKKPSRFNDWTRDDGDIYSKEATEFSMIQSFLQLSAQLTPAKRRKIGHHLDTMLLSCTWHGRPCSPRNFTWFNNHRYGNCFTFNTNKTLVLNKPGSLYGKFLASLVMQ</sequence>
<reference evidence="13" key="1">
    <citation type="journal article" date="2023" name="Mol. Biol. Evol.">
        <title>Third-Generation Sequencing Reveals the Adaptive Role of the Epigenome in Three Deep-Sea Polychaetes.</title>
        <authorList>
            <person name="Perez M."/>
            <person name="Aroh O."/>
            <person name="Sun Y."/>
            <person name="Lan Y."/>
            <person name="Juniper S.K."/>
            <person name="Young C.R."/>
            <person name="Angers B."/>
            <person name="Qian P.Y."/>
        </authorList>
    </citation>
    <scope>NUCLEOTIDE SEQUENCE</scope>
    <source>
        <strain evidence="13">R07B-5</strain>
    </source>
</reference>
<evidence type="ECO:0000313" key="13">
    <source>
        <dbReference type="EMBL" id="KAK2171334.1"/>
    </source>
</evidence>
<feature type="transmembrane region" description="Helical" evidence="12">
    <location>
        <begin position="52"/>
        <end position="74"/>
    </location>
</feature>
<comment type="caution">
    <text evidence="13">The sequence shown here is derived from an EMBL/GenBank/DDBJ whole genome shotgun (WGS) entry which is preliminary data.</text>
</comment>
<accession>A0AAD9KGV4</accession>
<evidence type="ECO:0000313" key="14">
    <source>
        <dbReference type="Proteomes" id="UP001209878"/>
    </source>
</evidence>
<dbReference type="Proteomes" id="UP001209878">
    <property type="component" value="Unassembled WGS sequence"/>
</dbReference>
<name>A0AAD9KGV4_RIDPI</name>
<organism evidence="13 14">
    <name type="scientific">Ridgeia piscesae</name>
    <name type="common">Tubeworm</name>
    <dbReference type="NCBI Taxonomy" id="27915"/>
    <lineage>
        <taxon>Eukaryota</taxon>
        <taxon>Metazoa</taxon>
        <taxon>Spiralia</taxon>
        <taxon>Lophotrochozoa</taxon>
        <taxon>Annelida</taxon>
        <taxon>Polychaeta</taxon>
        <taxon>Sedentaria</taxon>
        <taxon>Canalipalpata</taxon>
        <taxon>Sabellida</taxon>
        <taxon>Siboglinidae</taxon>
        <taxon>Ridgeia</taxon>
    </lineage>
</organism>
<keyword evidence="3 11" id="KW-0894">Sodium channel</keyword>
<dbReference type="InterPro" id="IPR001873">
    <property type="entry name" value="ENaC"/>
</dbReference>
<evidence type="ECO:0000256" key="9">
    <source>
        <dbReference type="ARBA" id="ARBA00023201"/>
    </source>
</evidence>
<protein>
    <submittedName>
        <fullName evidence="13">Uncharacterized protein</fullName>
    </submittedName>
</protein>
<dbReference type="PRINTS" id="PR01078">
    <property type="entry name" value="AMINACHANNEL"/>
</dbReference>
<dbReference type="EMBL" id="JAODUO010001077">
    <property type="protein sequence ID" value="KAK2171334.1"/>
    <property type="molecule type" value="Genomic_DNA"/>
</dbReference>
<keyword evidence="9 11" id="KW-0739">Sodium transport</keyword>
<keyword evidence="5 12" id="KW-1133">Transmembrane helix</keyword>
<evidence type="ECO:0000256" key="7">
    <source>
        <dbReference type="ARBA" id="ARBA00023065"/>
    </source>
</evidence>
<dbReference type="Gene3D" id="2.60.470.10">
    <property type="entry name" value="Acid-sensing ion channels like domains"/>
    <property type="match status" value="1"/>
</dbReference>
<keyword evidence="4 11" id="KW-0812">Transmembrane</keyword>
<evidence type="ECO:0000256" key="10">
    <source>
        <dbReference type="ARBA" id="ARBA00023303"/>
    </source>
</evidence>
<proteinExistence type="inferred from homology"/>
<dbReference type="PANTHER" id="PTHR11690">
    <property type="entry name" value="AMILORIDE-SENSITIVE SODIUM CHANNEL-RELATED"/>
    <property type="match status" value="1"/>
</dbReference>
<keyword evidence="10 11" id="KW-0407">Ion channel</keyword>
<dbReference type="AlphaFoldDB" id="A0AAD9KGV4"/>
<evidence type="ECO:0000256" key="4">
    <source>
        <dbReference type="ARBA" id="ARBA00022692"/>
    </source>
</evidence>
<evidence type="ECO:0000256" key="12">
    <source>
        <dbReference type="SAM" id="Phobius"/>
    </source>
</evidence>
<keyword evidence="14" id="KW-1185">Reference proteome</keyword>
<evidence type="ECO:0000256" key="1">
    <source>
        <dbReference type="ARBA" id="ARBA00004141"/>
    </source>
</evidence>
<comment type="similarity">
    <text evidence="11">Belongs to the amiloride-sensitive sodium channel (TC 1.A.6) family.</text>
</comment>
<evidence type="ECO:0000256" key="3">
    <source>
        <dbReference type="ARBA" id="ARBA00022461"/>
    </source>
</evidence>